<dbReference type="EMBL" id="AWEZ01000020">
    <property type="protein sequence ID" value="ERL09764.1"/>
    <property type="molecule type" value="Genomic_DNA"/>
</dbReference>
<accession>U2T9S6</accession>
<dbReference type="PATRIC" id="fig|1125712.3.peg.620"/>
<protein>
    <submittedName>
        <fullName evidence="1">Nucleotidyl transferase, PF08843 domain protein</fullName>
    </submittedName>
</protein>
<dbReference type="GO" id="GO:0016740">
    <property type="term" value="F:transferase activity"/>
    <property type="evidence" value="ECO:0007669"/>
    <property type="project" value="UniProtKB-KW"/>
</dbReference>
<organism evidence="1 2">
    <name type="scientific">Olsenella profusa F0195</name>
    <dbReference type="NCBI Taxonomy" id="1125712"/>
    <lineage>
        <taxon>Bacteria</taxon>
        <taxon>Bacillati</taxon>
        <taxon>Actinomycetota</taxon>
        <taxon>Coriobacteriia</taxon>
        <taxon>Coriobacteriales</taxon>
        <taxon>Atopobiaceae</taxon>
        <taxon>Olsenella</taxon>
    </lineage>
</organism>
<evidence type="ECO:0000313" key="1">
    <source>
        <dbReference type="EMBL" id="ERL09764.1"/>
    </source>
</evidence>
<name>U2T9S6_9ACTN</name>
<evidence type="ECO:0000313" key="2">
    <source>
        <dbReference type="Proteomes" id="UP000016638"/>
    </source>
</evidence>
<dbReference type="Proteomes" id="UP000016638">
    <property type="component" value="Unassembled WGS sequence"/>
</dbReference>
<dbReference type="STRING" id="1125712.HMPREF1316_1560"/>
<dbReference type="AlphaFoldDB" id="U2T9S6"/>
<keyword evidence="2" id="KW-1185">Reference proteome</keyword>
<dbReference type="InterPro" id="IPR014942">
    <property type="entry name" value="AbiEii"/>
</dbReference>
<comment type="caution">
    <text evidence="1">The sequence shown here is derived from an EMBL/GenBank/DDBJ whole genome shotgun (WGS) entry which is preliminary data.</text>
</comment>
<dbReference type="eggNOG" id="COG2253">
    <property type="taxonomic scope" value="Bacteria"/>
</dbReference>
<proteinExistence type="predicted"/>
<sequence length="111" mass="12437">MGKAMPKRYSRHYYDMYRLGHSDVAARAIAQPKLLAKVIAFKEKSYRTPWARPADARPGTLKLTPQAERLAELAADYGSMQPMIFGEAPAFDDVVAFMSDLESRINATART</sequence>
<dbReference type="Pfam" id="PF08843">
    <property type="entry name" value="AbiEii"/>
    <property type="match status" value="1"/>
</dbReference>
<keyword evidence="1" id="KW-0808">Transferase</keyword>
<reference evidence="1 2" key="1">
    <citation type="submission" date="2013-08" db="EMBL/GenBank/DDBJ databases">
        <authorList>
            <person name="Durkin A.S."/>
            <person name="Haft D.R."/>
            <person name="McCorrison J."/>
            <person name="Torralba M."/>
            <person name="Gillis M."/>
            <person name="Haft D.H."/>
            <person name="Methe B."/>
            <person name="Sutton G."/>
            <person name="Nelson K.E."/>
        </authorList>
    </citation>
    <scope>NUCLEOTIDE SEQUENCE [LARGE SCALE GENOMIC DNA]</scope>
    <source>
        <strain evidence="1 2">F0195</strain>
    </source>
</reference>
<gene>
    <name evidence="1" type="ORF">HMPREF1316_1560</name>
</gene>